<keyword evidence="12" id="KW-1185">Reference proteome</keyword>
<keyword evidence="9 10" id="KW-0472">Membrane</keyword>
<keyword evidence="5" id="KW-0256">Endoplasmic reticulum</keyword>
<sequence>MSCPSIAPHTIVKTYSNYPLMDLKSIRATVQSYQNELDGTTLGLEAPLLQKLRFQRIHDDLPVLLHHLKGYESNKLYQETLTLIQHLFGELSKLLLANEEAMSNWIAQFAPKETPSEVPSPSTNTESVEESYASLRNRLLAGGVESSKLENASHEQLNSYHESIQEDLISELSDLTSSLKSSAMQLSSKITADAKLVSETTEHMVKNLSLMQNVGRNLNDYLGSKTGGKISLFFMIKIMIFVFVLFFFMAFVAKFFPKM</sequence>
<keyword evidence="3" id="KW-0813">Transport</keyword>
<organism evidence="11 12">
    <name type="scientific">Australozyma saopauloensis</name>
    <dbReference type="NCBI Taxonomy" id="291208"/>
    <lineage>
        <taxon>Eukaryota</taxon>
        <taxon>Fungi</taxon>
        <taxon>Dikarya</taxon>
        <taxon>Ascomycota</taxon>
        <taxon>Saccharomycotina</taxon>
        <taxon>Pichiomycetes</taxon>
        <taxon>Metschnikowiaceae</taxon>
        <taxon>Australozyma</taxon>
    </lineage>
</organism>
<dbReference type="Proteomes" id="UP001338582">
    <property type="component" value="Chromosome 4"/>
</dbReference>
<keyword evidence="7" id="KW-0653">Protein transport</keyword>
<gene>
    <name evidence="11" type="ORF">PUMCH_003186</name>
</gene>
<dbReference type="InterPro" id="IPR019150">
    <property type="entry name" value="Vesicle_transport_protein_Use1"/>
</dbReference>
<evidence type="ECO:0000256" key="8">
    <source>
        <dbReference type="ARBA" id="ARBA00022989"/>
    </source>
</evidence>
<name>A0AAX4HB88_9ASCO</name>
<evidence type="ECO:0000256" key="1">
    <source>
        <dbReference type="ARBA" id="ARBA00004163"/>
    </source>
</evidence>
<comment type="similarity">
    <text evidence="2">Belongs to the USE1 family.</text>
</comment>
<evidence type="ECO:0000256" key="6">
    <source>
        <dbReference type="ARBA" id="ARBA00022892"/>
    </source>
</evidence>
<evidence type="ECO:0000256" key="7">
    <source>
        <dbReference type="ARBA" id="ARBA00022927"/>
    </source>
</evidence>
<dbReference type="GO" id="GO:0005789">
    <property type="term" value="C:endoplasmic reticulum membrane"/>
    <property type="evidence" value="ECO:0007669"/>
    <property type="project" value="UniProtKB-SubCell"/>
</dbReference>
<dbReference type="GO" id="GO:0015031">
    <property type="term" value="P:protein transport"/>
    <property type="evidence" value="ECO:0007669"/>
    <property type="project" value="UniProtKB-KW"/>
</dbReference>
<evidence type="ECO:0000256" key="10">
    <source>
        <dbReference type="SAM" id="Phobius"/>
    </source>
</evidence>
<dbReference type="GeneID" id="88174250"/>
<dbReference type="GO" id="GO:0005484">
    <property type="term" value="F:SNAP receptor activity"/>
    <property type="evidence" value="ECO:0007669"/>
    <property type="project" value="TreeGrafter"/>
</dbReference>
<dbReference type="KEGG" id="asau:88174250"/>
<dbReference type="Pfam" id="PF09753">
    <property type="entry name" value="Use1"/>
    <property type="match status" value="1"/>
</dbReference>
<feature type="transmembrane region" description="Helical" evidence="10">
    <location>
        <begin position="232"/>
        <end position="256"/>
    </location>
</feature>
<dbReference type="PANTHER" id="PTHR13050:SF7">
    <property type="entry name" value="VESICLE TRANSPORT PROTEIN USE1"/>
    <property type="match status" value="1"/>
</dbReference>
<dbReference type="AlphaFoldDB" id="A0AAX4HB88"/>
<evidence type="ECO:0000313" key="12">
    <source>
        <dbReference type="Proteomes" id="UP001338582"/>
    </source>
</evidence>
<comment type="subcellular location">
    <subcellularLocation>
        <location evidence="1">Endoplasmic reticulum membrane</location>
        <topology evidence="1">Single-pass type IV membrane protein</topology>
    </subcellularLocation>
</comment>
<accession>A0AAX4HB88</accession>
<evidence type="ECO:0000256" key="4">
    <source>
        <dbReference type="ARBA" id="ARBA00022692"/>
    </source>
</evidence>
<evidence type="ECO:0008006" key="13">
    <source>
        <dbReference type="Google" id="ProtNLM"/>
    </source>
</evidence>
<dbReference type="EMBL" id="CP138897">
    <property type="protein sequence ID" value="WPK25853.1"/>
    <property type="molecule type" value="Genomic_DNA"/>
</dbReference>
<reference evidence="11 12" key="1">
    <citation type="submission" date="2023-10" db="EMBL/GenBank/DDBJ databases">
        <title>Draft Genome Sequence of Candida saopaulonensis from a very Premature Infant with Sepsis.</title>
        <authorList>
            <person name="Ning Y."/>
            <person name="Dai R."/>
            <person name="Xiao M."/>
            <person name="Xu Y."/>
            <person name="Yan Q."/>
            <person name="Zhang L."/>
        </authorList>
    </citation>
    <scope>NUCLEOTIDE SEQUENCE [LARGE SCALE GENOMIC DNA]</scope>
    <source>
        <strain evidence="11 12">19XY460</strain>
    </source>
</reference>
<dbReference type="GO" id="GO:0031201">
    <property type="term" value="C:SNARE complex"/>
    <property type="evidence" value="ECO:0007669"/>
    <property type="project" value="TreeGrafter"/>
</dbReference>
<dbReference type="RefSeq" id="XP_062878235.1">
    <property type="nucleotide sequence ID" value="XM_063022165.1"/>
</dbReference>
<proteinExistence type="inferred from homology"/>
<evidence type="ECO:0000313" key="11">
    <source>
        <dbReference type="EMBL" id="WPK25853.1"/>
    </source>
</evidence>
<keyword evidence="6" id="KW-0931">ER-Golgi transport</keyword>
<evidence type="ECO:0000256" key="9">
    <source>
        <dbReference type="ARBA" id="ARBA00023136"/>
    </source>
</evidence>
<evidence type="ECO:0000256" key="5">
    <source>
        <dbReference type="ARBA" id="ARBA00022824"/>
    </source>
</evidence>
<keyword evidence="8 10" id="KW-1133">Transmembrane helix</keyword>
<evidence type="ECO:0000256" key="2">
    <source>
        <dbReference type="ARBA" id="ARBA00007891"/>
    </source>
</evidence>
<evidence type="ECO:0000256" key="3">
    <source>
        <dbReference type="ARBA" id="ARBA00022448"/>
    </source>
</evidence>
<keyword evidence="4 10" id="KW-0812">Transmembrane</keyword>
<protein>
    <recommendedName>
        <fullName evidence="13">t-SNARE coiled-coil homology domain-containing protein</fullName>
    </recommendedName>
</protein>
<dbReference type="GO" id="GO:0006890">
    <property type="term" value="P:retrograde vesicle-mediated transport, Golgi to endoplasmic reticulum"/>
    <property type="evidence" value="ECO:0007669"/>
    <property type="project" value="TreeGrafter"/>
</dbReference>
<dbReference type="PANTHER" id="PTHR13050">
    <property type="entry name" value="USE1-LIKE PROTEIN"/>
    <property type="match status" value="1"/>
</dbReference>